<dbReference type="GO" id="GO:0046872">
    <property type="term" value="F:metal ion binding"/>
    <property type="evidence" value="ECO:0007669"/>
    <property type="project" value="UniProtKB-KW"/>
</dbReference>
<evidence type="ECO:0000256" key="6">
    <source>
        <dbReference type="ARBA" id="ARBA00022723"/>
    </source>
</evidence>
<evidence type="ECO:0000256" key="7">
    <source>
        <dbReference type="ARBA" id="ARBA00023004"/>
    </source>
</evidence>
<dbReference type="PANTHER" id="PTHR30182:SF1">
    <property type="entry name" value="L-SERINE DEHYDRATASE 1"/>
    <property type="match status" value="1"/>
</dbReference>
<feature type="domain" description="Serine dehydratase-like alpha subunit" evidence="12">
    <location>
        <begin position="16"/>
        <end position="276"/>
    </location>
</feature>
<dbReference type="RefSeq" id="WP_094263463.1">
    <property type="nucleotide sequence ID" value="NZ_NOWF01000002.1"/>
</dbReference>
<dbReference type="InterPro" id="IPR051318">
    <property type="entry name" value="Fe-S_L-Ser"/>
</dbReference>
<dbReference type="EC" id="4.3.1.17" evidence="11"/>
<keyword evidence="9 11" id="KW-0456">Lyase</keyword>
<dbReference type="NCBIfam" id="TIGR00718">
    <property type="entry name" value="sda_alpha"/>
    <property type="match status" value="1"/>
</dbReference>
<keyword evidence="5 11" id="KW-0004">4Fe-4S</keyword>
<keyword evidence="7 11" id="KW-0408">Iron</keyword>
<dbReference type="InterPro" id="IPR004642">
    <property type="entry name" value="Ser_deHydtase_asu"/>
</dbReference>
<dbReference type="EMBL" id="NOWF01000002">
    <property type="protein sequence ID" value="OYD09114.1"/>
    <property type="molecule type" value="Genomic_DNA"/>
</dbReference>
<evidence type="ECO:0000256" key="10">
    <source>
        <dbReference type="ARBA" id="ARBA00049406"/>
    </source>
</evidence>
<gene>
    <name evidence="13" type="primary">sdaAA</name>
    <name evidence="13" type="ORF">CHM34_04940</name>
</gene>
<evidence type="ECO:0000259" key="12">
    <source>
        <dbReference type="Pfam" id="PF03313"/>
    </source>
</evidence>
<evidence type="ECO:0000256" key="1">
    <source>
        <dbReference type="ARBA" id="ARBA00001966"/>
    </source>
</evidence>
<dbReference type="Pfam" id="PF03313">
    <property type="entry name" value="SDH_alpha"/>
    <property type="match status" value="1"/>
</dbReference>
<dbReference type="GO" id="GO:0003941">
    <property type="term" value="F:L-serine ammonia-lyase activity"/>
    <property type="evidence" value="ECO:0007669"/>
    <property type="project" value="UniProtKB-UniRule"/>
</dbReference>
<evidence type="ECO:0000256" key="4">
    <source>
        <dbReference type="ARBA" id="ARBA00022432"/>
    </source>
</evidence>
<comment type="cofactor">
    <cofactor evidence="1 11">
        <name>[4Fe-4S] cluster</name>
        <dbReference type="ChEBI" id="CHEBI:49883"/>
    </cofactor>
</comment>
<evidence type="ECO:0000256" key="8">
    <source>
        <dbReference type="ARBA" id="ARBA00023014"/>
    </source>
</evidence>
<keyword evidence="6 11" id="KW-0479">Metal-binding</keyword>
<dbReference type="PANTHER" id="PTHR30182">
    <property type="entry name" value="L-SERINE DEHYDRATASE"/>
    <property type="match status" value="1"/>
</dbReference>
<comment type="similarity">
    <text evidence="3 11">Belongs to the iron-sulfur dependent L-serine dehydratase family.</text>
</comment>
<evidence type="ECO:0000313" key="13">
    <source>
        <dbReference type="EMBL" id="OYD09114.1"/>
    </source>
</evidence>
<evidence type="ECO:0000256" key="9">
    <source>
        <dbReference type="ARBA" id="ARBA00023239"/>
    </source>
</evidence>
<sequence>MKIRSMEELLQRCEERGKSIGEVMLEFEVNKSDRNREEVLGRMKERLVKMKEAVDHGTVDRSAAPSDISGGDACRLGQYRKESRPLSGDFIADAMRLAFATSEHNARMGVIVATPTAGSAGVLPGCLFSLHDNAGYSFEKLVMGLMTASAVGYIVANRSFVSGAAGGCQAEVGSAVSMAAAAIVELRGGTPVQAVHAAAISLKSMLGLVCDPVAGLVEVPCIKRNAIGTAIAFSSADIAMAGVESRIPCDEVIDAMYDIGKNMPRTLRETALGGLAVTPTGQNVKDRLFNNREQQTCSSGSSNRREVET</sequence>
<keyword evidence="4 11" id="KW-0312">Gluconeogenesis</keyword>
<name>A0A235B9Z3_9BACL</name>
<comment type="pathway">
    <text evidence="2">Carbohydrate biosynthesis; gluconeogenesis.</text>
</comment>
<protein>
    <recommendedName>
        <fullName evidence="11">L-serine dehydratase</fullName>
        <ecNumber evidence="11">4.3.1.17</ecNumber>
    </recommendedName>
</protein>
<comment type="caution">
    <text evidence="13">The sequence shown here is derived from an EMBL/GenBank/DDBJ whole genome shotgun (WGS) entry which is preliminary data.</text>
</comment>
<organism evidence="13 14">
    <name type="scientific">Paludifilum halophilum</name>
    <dbReference type="NCBI Taxonomy" id="1642702"/>
    <lineage>
        <taxon>Bacteria</taxon>
        <taxon>Bacillati</taxon>
        <taxon>Bacillota</taxon>
        <taxon>Bacilli</taxon>
        <taxon>Bacillales</taxon>
        <taxon>Thermoactinomycetaceae</taxon>
        <taxon>Paludifilum</taxon>
    </lineage>
</organism>
<evidence type="ECO:0000256" key="5">
    <source>
        <dbReference type="ARBA" id="ARBA00022485"/>
    </source>
</evidence>
<keyword evidence="14" id="KW-1185">Reference proteome</keyword>
<evidence type="ECO:0000256" key="2">
    <source>
        <dbReference type="ARBA" id="ARBA00004742"/>
    </source>
</evidence>
<accession>A0A235B9Z3</accession>
<dbReference type="AlphaFoldDB" id="A0A235B9Z3"/>
<proteinExistence type="inferred from homology"/>
<dbReference type="OrthoDB" id="9805537at2"/>
<reference evidence="13 14" key="1">
    <citation type="submission" date="2017-07" db="EMBL/GenBank/DDBJ databases">
        <title>The genome sequence of Paludifilum halophilum highlights mechanisms for microbial adaptation to high salt environemnts.</title>
        <authorList>
            <person name="Belbahri L."/>
        </authorList>
    </citation>
    <scope>NUCLEOTIDE SEQUENCE [LARGE SCALE GENOMIC DNA]</scope>
    <source>
        <strain evidence="13 14">DSM 102817</strain>
    </source>
</reference>
<evidence type="ECO:0000256" key="11">
    <source>
        <dbReference type="RuleBase" id="RU366059"/>
    </source>
</evidence>
<dbReference type="Proteomes" id="UP000215459">
    <property type="component" value="Unassembled WGS sequence"/>
</dbReference>
<dbReference type="GO" id="GO:0006094">
    <property type="term" value="P:gluconeogenesis"/>
    <property type="evidence" value="ECO:0007669"/>
    <property type="project" value="UniProtKB-KW"/>
</dbReference>
<comment type="catalytic activity">
    <reaction evidence="10 11">
        <text>L-serine = pyruvate + NH4(+)</text>
        <dbReference type="Rhea" id="RHEA:19169"/>
        <dbReference type="ChEBI" id="CHEBI:15361"/>
        <dbReference type="ChEBI" id="CHEBI:28938"/>
        <dbReference type="ChEBI" id="CHEBI:33384"/>
        <dbReference type="EC" id="4.3.1.17"/>
    </reaction>
</comment>
<dbReference type="InterPro" id="IPR005130">
    <property type="entry name" value="Ser_deHydtase-like_asu"/>
</dbReference>
<evidence type="ECO:0000256" key="3">
    <source>
        <dbReference type="ARBA" id="ARBA00008636"/>
    </source>
</evidence>
<keyword evidence="8 11" id="KW-0411">Iron-sulfur</keyword>
<evidence type="ECO:0000313" key="14">
    <source>
        <dbReference type="Proteomes" id="UP000215459"/>
    </source>
</evidence>
<dbReference type="GO" id="GO:0051539">
    <property type="term" value="F:4 iron, 4 sulfur cluster binding"/>
    <property type="evidence" value="ECO:0007669"/>
    <property type="project" value="UniProtKB-UniRule"/>
</dbReference>